<keyword evidence="4 6" id="KW-0460">Magnesium</keyword>
<dbReference type="InterPro" id="IPR020847">
    <property type="entry name" value="AP_endonuclease_F1_BS"/>
</dbReference>
<gene>
    <name evidence="10" type="ORF">BECKUNK1418G_GA0071005_10627</name>
    <name evidence="11" type="ORF">BECKUNK1418H_GA0071006_10687</name>
</gene>
<feature type="region of interest" description="Disordered" evidence="8">
    <location>
        <begin position="1"/>
        <end position="25"/>
    </location>
</feature>
<evidence type="ECO:0000256" key="1">
    <source>
        <dbReference type="ARBA" id="ARBA00007092"/>
    </source>
</evidence>
<dbReference type="PROSITE" id="PS51435">
    <property type="entry name" value="AP_NUCLEASE_F1_4"/>
    <property type="match status" value="1"/>
</dbReference>
<feature type="active site" description="Proton acceptor" evidence="5">
    <location>
        <position position="455"/>
    </location>
</feature>
<feature type="active site" description="Proton donor/acceptor" evidence="5">
    <location>
        <position position="349"/>
    </location>
</feature>
<comment type="cofactor">
    <cofactor evidence="6">
        <name>Mg(2+)</name>
        <dbReference type="ChEBI" id="CHEBI:18420"/>
    </cofactor>
    <cofactor evidence="6">
        <name>Mn(2+)</name>
        <dbReference type="ChEBI" id="CHEBI:29035"/>
    </cofactor>
    <text evidence="6">Probably binds two magnesium or manganese ions per subunit.</text>
</comment>
<keyword evidence="6" id="KW-0464">Manganese</keyword>
<evidence type="ECO:0000256" key="8">
    <source>
        <dbReference type="SAM" id="MobiDB-lite"/>
    </source>
</evidence>
<feature type="site" description="Important for catalytic activity" evidence="7">
    <location>
        <position position="422"/>
    </location>
</feature>
<feature type="site" description="Transition state stabilizer" evidence="7">
    <location>
        <position position="351"/>
    </location>
</feature>
<accession>A0A451AZL4</accession>
<feature type="binding site" evidence="6">
    <location>
        <position position="455"/>
    </location>
    <ligand>
        <name>Mg(2+)</name>
        <dbReference type="ChEBI" id="CHEBI:18420"/>
        <label>1</label>
    </ligand>
</feature>
<dbReference type="SUPFAM" id="SSF56219">
    <property type="entry name" value="DNase I-like"/>
    <property type="match status" value="1"/>
</dbReference>
<dbReference type="PROSITE" id="PS00726">
    <property type="entry name" value="AP_NUCLEASE_F1_1"/>
    <property type="match status" value="1"/>
</dbReference>
<evidence type="ECO:0000256" key="5">
    <source>
        <dbReference type="PIRSR" id="PIRSR604808-1"/>
    </source>
</evidence>
<evidence type="ECO:0000313" key="11">
    <source>
        <dbReference type="EMBL" id="VFK71473.1"/>
    </source>
</evidence>
<dbReference type="EMBL" id="CAADFZ010000062">
    <property type="protein sequence ID" value="VFK65384.1"/>
    <property type="molecule type" value="Genomic_DNA"/>
</dbReference>
<comment type="similarity">
    <text evidence="1">Belongs to the DNA repair enzymes AP/ExoA family.</text>
</comment>
<sequence>MAKRGIDRQKENHGKRITSPNDPENYDAMPLIFSLERIQDGEFSFSELDQEGKAQFADAVFKRRSLTWSALKKTGRLGLGFEKIDITSIKTGMPKFITEDNKDLLAFRLKASEKQRSWKNRRVCEDPPPSVFARSANMSVVKNQWLDIDTKTYFMSYGSIISVSYISTDRKTATPSKTLRYLARLPLPFLRPQASSNNPKRVQPMRIATWNVNGLRARREYLLRWLAERQPDVVGLQELKMTDELFPVNAFEEIGYRVATHGQKAWNGVAILSRHPMEITRIGLPGQAAFGARLLSADIGALSFTTVYVPNGKDTTHEDFPRKLAWLDAMADHAETHIGSRQAAILCGDFNICPAPLDSWRGEAANGQIFHTEEERQRFRRFCAPPCGLVDIYRERFPDTQAFSWWHYRAGAFPKGQGLRLDFLLATPGLYANLRSVEIDRDWRKKKDEMTPSDHAPVIAEFAME</sequence>
<name>A0A451AZL4_9GAMM</name>
<reference evidence="11" key="1">
    <citation type="submission" date="2019-02" db="EMBL/GenBank/DDBJ databases">
        <authorList>
            <person name="Gruber-Vodicka R. H."/>
            <person name="Seah K. B. B."/>
        </authorList>
    </citation>
    <scope>NUCLEOTIDE SEQUENCE</scope>
    <source>
        <strain evidence="11">BECK_BY19</strain>
        <strain evidence="10">BECK_BY8</strain>
    </source>
</reference>
<dbReference type="PANTHER" id="PTHR43250:SF2">
    <property type="entry name" value="EXODEOXYRIBONUCLEASE III"/>
    <property type="match status" value="1"/>
</dbReference>
<feature type="domain" description="Endonuclease/exonuclease/phosphatase" evidence="9">
    <location>
        <begin position="208"/>
        <end position="455"/>
    </location>
</feature>
<dbReference type="GO" id="GO:0046872">
    <property type="term" value="F:metal ion binding"/>
    <property type="evidence" value="ECO:0007669"/>
    <property type="project" value="UniProtKB-KW"/>
</dbReference>
<dbReference type="NCBIfam" id="TIGR00195">
    <property type="entry name" value="exoDNase_III"/>
    <property type="match status" value="1"/>
</dbReference>
<dbReference type="InterPro" id="IPR036691">
    <property type="entry name" value="Endo/exonu/phosph_ase_sf"/>
</dbReference>
<dbReference type="GO" id="GO:0006281">
    <property type="term" value="P:DNA repair"/>
    <property type="evidence" value="ECO:0007669"/>
    <property type="project" value="InterPro"/>
</dbReference>
<dbReference type="Pfam" id="PF03372">
    <property type="entry name" value="Exo_endo_phos"/>
    <property type="match status" value="1"/>
</dbReference>
<dbReference type="EMBL" id="CAADGD010000068">
    <property type="protein sequence ID" value="VFK71473.1"/>
    <property type="molecule type" value="Genomic_DNA"/>
</dbReference>
<dbReference type="PANTHER" id="PTHR43250">
    <property type="entry name" value="EXODEOXYRIBONUCLEASE III"/>
    <property type="match status" value="1"/>
</dbReference>
<organism evidence="11">
    <name type="scientific">Candidatus Kentrum sp. UNK</name>
    <dbReference type="NCBI Taxonomy" id="2126344"/>
    <lineage>
        <taxon>Bacteria</taxon>
        <taxon>Pseudomonadati</taxon>
        <taxon>Pseudomonadota</taxon>
        <taxon>Gammaproteobacteria</taxon>
        <taxon>Candidatus Kentrum</taxon>
    </lineage>
</organism>
<dbReference type="InterPro" id="IPR005135">
    <property type="entry name" value="Endo/exonuclease/phosphatase"/>
</dbReference>
<feature type="binding site" evidence="6">
    <location>
        <position position="211"/>
    </location>
    <ligand>
        <name>Mg(2+)</name>
        <dbReference type="ChEBI" id="CHEBI:18420"/>
        <label>1</label>
    </ligand>
</feature>
<proteinExistence type="inferred from homology"/>
<feature type="binding site" evidence="6">
    <location>
        <position position="351"/>
    </location>
    <ligand>
        <name>Mg(2+)</name>
        <dbReference type="ChEBI" id="CHEBI:18420"/>
        <label>1</label>
    </ligand>
</feature>
<evidence type="ECO:0000313" key="10">
    <source>
        <dbReference type="EMBL" id="VFK65384.1"/>
    </source>
</evidence>
<dbReference type="GO" id="GO:0003677">
    <property type="term" value="F:DNA binding"/>
    <property type="evidence" value="ECO:0007669"/>
    <property type="project" value="InterPro"/>
</dbReference>
<dbReference type="Gene3D" id="3.60.10.10">
    <property type="entry name" value="Endonuclease/exonuclease/phosphatase"/>
    <property type="match status" value="1"/>
</dbReference>
<protein>
    <submittedName>
        <fullName evidence="11">Exodeoxyribonuclease III</fullName>
    </submittedName>
</protein>
<feature type="binding site" evidence="6">
    <location>
        <position position="454"/>
    </location>
    <ligand>
        <name>Mg(2+)</name>
        <dbReference type="ChEBI" id="CHEBI:18420"/>
        <label>1</label>
    </ligand>
</feature>
<evidence type="ECO:0000256" key="2">
    <source>
        <dbReference type="ARBA" id="ARBA00022723"/>
    </source>
</evidence>
<dbReference type="InterPro" id="IPR004808">
    <property type="entry name" value="AP_endonuc_1"/>
</dbReference>
<evidence type="ECO:0000256" key="4">
    <source>
        <dbReference type="ARBA" id="ARBA00022842"/>
    </source>
</evidence>
<evidence type="ECO:0000259" key="9">
    <source>
        <dbReference type="Pfam" id="PF03372"/>
    </source>
</evidence>
<dbReference type="NCBIfam" id="TIGR00633">
    <property type="entry name" value="xth"/>
    <property type="match status" value="1"/>
</dbReference>
<feature type="active site" evidence="5">
    <location>
        <position position="308"/>
    </location>
</feature>
<evidence type="ECO:0000256" key="7">
    <source>
        <dbReference type="PIRSR" id="PIRSR604808-3"/>
    </source>
</evidence>
<evidence type="ECO:0000256" key="6">
    <source>
        <dbReference type="PIRSR" id="PIRSR604808-2"/>
    </source>
</evidence>
<evidence type="ECO:0000256" key="3">
    <source>
        <dbReference type="ARBA" id="ARBA00022801"/>
    </source>
</evidence>
<dbReference type="CDD" id="cd09086">
    <property type="entry name" value="ExoIII-like_AP-endo"/>
    <property type="match status" value="1"/>
</dbReference>
<dbReference type="InterPro" id="IPR037493">
    <property type="entry name" value="ExoIII-like"/>
</dbReference>
<keyword evidence="2 6" id="KW-0479">Metal-binding</keyword>
<keyword evidence="3" id="KW-0378">Hydrolase</keyword>
<dbReference type="GO" id="GO:0008311">
    <property type="term" value="F:double-stranded DNA 3'-5' DNA exonuclease activity"/>
    <property type="evidence" value="ECO:0007669"/>
    <property type="project" value="InterPro"/>
</dbReference>
<feature type="binding site" evidence="6">
    <location>
        <position position="238"/>
    </location>
    <ligand>
        <name>Mg(2+)</name>
        <dbReference type="ChEBI" id="CHEBI:18420"/>
        <label>1</label>
    </ligand>
</feature>
<feature type="binding site" evidence="6">
    <location>
        <position position="349"/>
    </location>
    <ligand>
        <name>Mg(2+)</name>
        <dbReference type="ChEBI" id="CHEBI:18420"/>
        <label>1</label>
    </ligand>
</feature>
<feature type="site" description="Interaction with DNA substrate" evidence="7">
    <location>
        <position position="455"/>
    </location>
</feature>
<dbReference type="AlphaFoldDB" id="A0A451AZL4"/>
<feature type="compositionally biased region" description="Basic and acidic residues" evidence="8">
    <location>
        <begin position="1"/>
        <end position="14"/>
    </location>
</feature>
<dbReference type="GO" id="GO:0004519">
    <property type="term" value="F:endonuclease activity"/>
    <property type="evidence" value="ECO:0007669"/>
    <property type="project" value="InterPro"/>
</dbReference>